<sequence>MESFRCLGIDHSSVTVIKNSANRYFLNFVVEIQSETLSKNDNSIGINLGLKTFARVGSLIKS</sequence>
<dbReference type="EMBL" id="CP000393">
    <property type="protein sequence ID" value="ABG51075.1"/>
    <property type="molecule type" value="Genomic_DNA"/>
</dbReference>
<dbReference type="HOGENOM" id="CLU_2903014_0_0_3"/>
<dbReference type="AlphaFoldDB" id="Q114J9"/>
<reference evidence="1" key="1">
    <citation type="submission" date="2006-06" db="EMBL/GenBank/DDBJ databases">
        <title>Complete sequence of Trichodesmium erythraeum IMS101.</title>
        <authorList>
            <consortium name="US DOE Joint Genome Institute"/>
            <person name="Copeland A."/>
            <person name="Lucas S."/>
            <person name="Lapidus A."/>
            <person name="Barry K."/>
            <person name="Detter J.C."/>
            <person name="Glavina del Rio T."/>
            <person name="Hammon N."/>
            <person name="Israni S."/>
            <person name="Dalin E."/>
            <person name="Tice H."/>
            <person name="Pitluck S."/>
            <person name="Kiss H."/>
            <person name="Munk A.C."/>
            <person name="Brettin T."/>
            <person name="Bruce D."/>
            <person name="Han C."/>
            <person name="Tapia R."/>
            <person name="Gilna P."/>
            <person name="Schmutz J."/>
            <person name="Larimer F."/>
            <person name="Land M."/>
            <person name="Hauser L."/>
            <person name="Kyrpides N."/>
            <person name="Kim E."/>
            <person name="Richardson P."/>
        </authorList>
    </citation>
    <scope>NUCLEOTIDE SEQUENCE [LARGE SCALE GENOMIC DNA]</scope>
    <source>
        <strain evidence="1">IMS101</strain>
    </source>
</reference>
<protein>
    <submittedName>
        <fullName evidence="1">Putative transposase gene of IS605 family insertion sequence ISY052a</fullName>
    </submittedName>
</protein>
<accession>Q114J9</accession>
<evidence type="ECO:0000313" key="1">
    <source>
        <dbReference type="EMBL" id="ABG51075.1"/>
    </source>
</evidence>
<gene>
    <name evidence="1" type="ordered locus">Tery_1818</name>
</gene>
<dbReference type="KEGG" id="ter:Tery_1818"/>
<proteinExistence type="predicted"/>
<dbReference type="eggNOG" id="COG0675">
    <property type="taxonomic scope" value="Bacteria"/>
</dbReference>
<organism evidence="1">
    <name type="scientific">Trichodesmium erythraeum (strain IMS101)</name>
    <dbReference type="NCBI Taxonomy" id="203124"/>
    <lineage>
        <taxon>Bacteria</taxon>
        <taxon>Bacillati</taxon>
        <taxon>Cyanobacteriota</taxon>
        <taxon>Cyanophyceae</taxon>
        <taxon>Oscillatoriophycideae</taxon>
        <taxon>Oscillatoriales</taxon>
        <taxon>Microcoleaceae</taxon>
        <taxon>Trichodesmium</taxon>
    </lineage>
</organism>
<name>Q114J9_TRIEI</name>